<dbReference type="PANTHER" id="PTHR11685">
    <property type="entry name" value="RBR FAMILY RING FINGER AND IBR DOMAIN-CONTAINING"/>
    <property type="match status" value="1"/>
</dbReference>
<feature type="domain" description="RING-type" evidence="12">
    <location>
        <begin position="121"/>
        <end position="165"/>
    </location>
</feature>
<evidence type="ECO:0000256" key="8">
    <source>
        <dbReference type="ARBA" id="ARBA00022786"/>
    </source>
</evidence>
<dbReference type="HOGENOM" id="CLU_009823_0_1_1"/>
<dbReference type="SUPFAM" id="SSF57850">
    <property type="entry name" value="RING/U-box"/>
    <property type="match status" value="3"/>
</dbReference>
<dbReference type="Pfam" id="PF01485">
    <property type="entry name" value="IBR"/>
    <property type="match status" value="1"/>
</dbReference>
<dbReference type="OMA" id="IHHRWKV"/>
<dbReference type="SMART" id="SM00184">
    <property type="entry name" value="RING"/>
    <property type="match status" value="2"/>
</dbReference>
<keyword evidence="9" id="KW-0862">Zinc</keyword>
<evidence type="ECO:0000259" key="13">
    <source>
        <dbReference type="PROSITE" id="PS51873"/>
    </source>
</evidence>
<dbReference type="PROSITE" id="PS51873">
    <property type="entry name" value="TRIAD"/>
    <property type="match status" value="1"/>
</dbReference>
<dbReference type="CDD" id="cd16773">
    <property type="entry name" value="RING-HC_RBR_TRIAD1"/>
    <property type="match status" value="1"/>
</dbReference>
<dbReference type="AlphaFoldDB" id="T1IMW4"/>
<dbReference type="Proteomes" id="UP000014500">
    <property type="component" value="Unassembled WGS sequence"/>
</dbReference>
<evidence type="ECO:0000313" key="15">
    <source>
        <dbReference type="Proteomes" id="UP000014500"/>
    </source>
</evidence>
<keyword evidence="6" id="KW-0677">Repeat</keyword>
<keyword evidence="4" id="KW-0808">Transferase</keyword>
<dbReference type="GO" id="GO:0061630">
    <property type="term" value="F:ubiquitin protein ligase activity"/>
    <property type="evidence" value="ECO:0007669"/>
    <property type="project" value="UniProtKB-EC"/>
</dbReference>
<dbReference type="Gene3D" id="3.30.40.10">
    <property type="entry name" value="Zinc/RING finger domain, C3HC4 (zinc finger)"/>
    <property type="match status" value="1"/>
</dbReference>
<dbReference type="EC" id="2.3.2.31" evidence="3"/>
<dbReference type="EMBL" id="JH431096">
    <property type="status" value="NOT_ANNOTATED_CDS"/>
    <property type="molecule type" value="Genomic_DNA"/>
</dbReference>
<dbReference type="InterPro" id="IPR001841">
    <property type="entry name" value="Znf_RING"/>
</dbReference>
<evidence type="ECO:0000256" key="7">
    <source>
        <dbReference type="ARBA" id="ARBA00022771"/>
    </source>
</evidence>
<dbReference type="InterPro" id="IPR013083">
    <property type="entry name" value="Znf_RING/FYVE/PHD"/>
</dbReference>
<feature type="domain" description="RING-type" evidence="13">
    <location>
        <begin position="117"/>
        <end position="325"/>
    </location>
</feature>
<dbReference type="InterPro" id="IPR017907">
    <property type="entry name" value="Znf_RING_CS"/>
</dbReference>
<dbReference type="eggNOG" id="KOG1812">
    <property type="taxonomic scope" value="Eukaryota"/>
</dbReference>
<organism evidence="14 15">
    <name type="scientific">Strigamia maritima</name>
    <name type="common">European centipede</name>
    <name type="synonym">Geophilus maritimus</name>
    <dbReference type="NCBI Taxonomy" id="126957"/>
    <lineage>
        <taxon>Eukaryota</taxon>
        <taxon>Metazoa</taxon>
        <taxon>Ecdysozoa</taxon>
        <taxon>Arthropoda</taxon>
        <taxon>Myriapoda</taxon>
        <taxon>Chilopoda</taxon>
        <taxon>Pleurostigmophora</taxon>
        <taxon>Geophilomorpha</taxon>
        <taxon>Linotaeniidae</taxon>
        <taxon>Strigamia</taxon>
    </lineage>
</organism>
<keyword evidence="15" id="KW-1185">Reference proteome</keyword>
<feature type="region of interest" description="Disordered" evidence="11">
    <location>
        <begin position="1"/>
        <end position="30"/>
    </location>
</feature>
<dbReference type="CDD" id="cd20344">
    <property type="entry name" value="BRcat_RBR_TRIAD1"/>
    <property type="match status" value="1"/>
</dbReference>
<dbReference type="InterPro" id="IPR031127">
    <property type="entry name" value="E3_UB_ligase_RBR"/>
</dbReference>
<keyword evidence="5" id="KW-0479">Metal-binding</keyword>
<proteinExistence type="inferred from homology"/>
<dbReference type="EnsemblMetazoa" id="SMAR002329-RA">
    <property type="protein sequence ID" value="SMAR002329-PA"/>
    <property type="gene ID" value="SMAR002329"/>
</dbReference>
<dbReference type="GO" id="GO:0008270">
    <property type="term" value="F:zinc ion binding"/>
    <property type="evidence" value="ECO:0007669"/>
    <property type="project" value="UniProtKB-KW"/>
</dbReference>
<dbReference type="STRING" id="126957.T1IMW4"/>
<dbReference type="Pfam" id="PF22191">
    <property type="entry name" value="IBR_1"/>
    <property type="match status" value="1"/>
</dbReference>
<evidence type="ECO:0000259" key="12">
    <source>
        <dbReference type="PROSITE" id="PS50089"/>
    </source>
</evidence>
<dbReference type="Gene3D" id="1.20.120.1750">
    <property type="match status" value="1"/>
</dbReference>
<protein>
    <recommendedName>
        <fullName evidence="3">RBR-type E3 ubiquitin transferase</fullName>
        <ecNumber evidence="3">2.3.2.31</ecNumber>
    </recommendedName>
</protein>
<reference evidence="14" key="2">
    <citation type="submission" date="2015-02" db="UniProtKB">
        <authorList>
            <consortium name="EnsemblMetazoa"/>
        </authorList>
    </citation>
    <scope>IDENTIFICATION</scope>
</reference>
<evidence type="ECO:0000256" key="11">
    <source>
        <dbReference type="SAM" id="MobiDB-lite"/>
    </source>
</evidence>
<evidence type="ECO:0000256" key="5">
    <source>
        <dbReference type="ARBA" id="ARBA00022723"/>
    </source>
</evidence>
<evidence type="ECO:0000256" key="4">
    <source>
        <dbReference type="ARBA" id="ARBA00022679"/>
    </source>
</evidence>
<dbReference type="PROSITE" id="PS00518">
    <property type="entry name" value="ZF_RING_1"/>
    <property type="match status" value="1"/>
</dbReference>
<evidence type="ECO:0000256" key="1">
    <source>
        <dbReference type="ARBA" id="ARBA00001798"/>
    </source>
</evidence>
<evidence type="ECO:0000256" key="2">
    <source>
        <dbReference type="ARBA" id="ARBA00005884"/>
    </source>
</evidence>
<sequence length="380" mass="44015">MSSSDEEESSFEMETDDECDGPDNYYYTDEMDEGEPLDFEHFEFKCLTPAKLENFLNQSAEALSNRIHVASPIAKVLLRKQKWALDENMQDLDKLLIDSRIQPETPKINSSKLPVDNSVECPVCFDSPTRNEFRQLVCGHSFCISCWMYHFETQLSRGISTETECMETDCKILVPEDFALDILSRSNRLEKYQEFALNDCVKSHPKLRFCPGPNCSIVIQAEEVKSKRVTCTECNTIFCFNCGMDYHAPVDCATFKKWMTKCADDSETANYIMANTKDCPKCQFSIEKNGGCNHISCTQCKHHFCWMCMGDWSLHENAYKCSMYKSNEVHESQQHVARVALEKYLFYFNRWSNHMKSLALEKQTLRTIMDRIEEKVMNKG</sequence>
<dbReference type="PROSITE" id="PS50089">
    <property type="entry name" value="ZF_RING_2"/>
    <property type="match status" value="1"/>
</dbReference>
<keyword evidence="8" id="KW-0833">Ubl conjugation pathway</keyword>
<accession>T1IMW4</accession>
<dbReference type="InterPro" id="IPR002867">
    <property type="entry name" value="IBR_dom"/>
</dbReference>
<evidence type="ECO:0000256" key="9">
    <source>
        <dbReference type="ARBA" id="ARBA00022833"/>
    </source>
</evidence>
<dbReference type="InterPro" id="IPR044066">
    <property type="entry name" value="TRIAD_supradom"/>
</dbReference>
<dbReference type="GO" id="GO:0016567">
    <property type="term" value="P:protein ubiquitination"/>
    <property type="evidence" value="ECO:0007669"/>
    <property type="project" value="InterPro"/>
</dbReference>
<name>T1IMW4_STRMM</name>
<dbReference type="InterPro" id="IPR047555">
    <property type="entry name" value="BRcat_RBR_TRIAD1"/>
</dbReference>
<keyword evidence="7 10" id="KW-0863">Zinc-finger</keyword>
<reference evidence="15" key="1">
    <citation type="submission" date="2011-05" db="EMBL/GenBank/DDBJ databases">
        <authorList>
            <person name="Richards S.R."/>
            <person name="Qu J."/>
            <person name="Jiang H."/>
            <person name="Jhangiani S.N."/>
            <person name="Agravi P."/>
            <person name="Goodspeed R."/>
            <person name="Gross S."/>
            <person name="Mandapat C."/>
            <person name="Jackson L."/>
            <person name="Mathew T."/>
            <person name="Pu L."/>
            <person name="Thornton R."/>
            <person name="Saada N."/>
            <person name="Wilczek-Boney K.B."/>
            <person name="Lee S."/>
            <person name="Kovar C."/>
            <person name="Wu Y."/>
            <person name="Scherer S.E."/>
            <person name="Worley K.C."/>
            <person name="Muzny D.M."/>
            <person name="Gibbs R."/>
        </authorList>
    </citation>
    <scope>NUCLEOTIDE SEQUENCE</scope>
    <source>
        <strain evidence="15">Brora</strain>
    </source>
</reference>
<feature type="compositionally biased region" description="Acidic residues" evidence="11">
    <location>
        <begin position="1"/>
        <end position="21"/>
    </location>
</feature>
<dbReference type="Gene3D" id="2.20.25.20">
    <property type="match status" value="1"/>
</dbReference>
<comment type="catalytic activity">
    <reaction evidence="1">
        <text>[E2 ubiquitin-conjugating enzyme]-S-ubiquitinyl-L-cysteine + [acceptor protein]-L-lysine = [E2 ubiquitin-conjugating enzyme]-L-cysteine + [acceptor protein]-N(6)-ubiquitinyl-L-lysine.</text>
        <dbReference type="EC" id="2.3.2.31"/>
    </reaction>
</comment>
<evidence type="ECO:0000313" key="14">
    <source>
        <dbReference type="EnsemblMetazoa" id="SMAR002329-PA"/>
    </source>
</evidence>
<dbReference type="SMART" id="SM00647">
    <property type="entry name" value="IBR"/>
    <property type="match status" value="2"/>
</dbReference>
<evidence type="ECO:0000256" key="6">
    <source>
        <dbReference type="ARBA" id="ARBA00022737"/>
    </source>
</evidence>
<dbReference type="PhylomeDB" id="T1IMW4"/>
<dbReference type="FunFam" id="3.30.40.10:FF:000019">
    <property type="entry name" value="RBR-type E3 ubiquitin transferase"/>
    <property type="match status" value="1"/>
</dbReference>
<evidence type="ECO:0000256" key="3">
    <source>
        <dbReference type="ARBA" id="ARBA00012251"/>
    </source>
</evidence>
<comment type="similarity">
    <text evidence="2">Belongs to the RBR family. Ariadne subfamily.</text>
</comment>
<evidence type="ECO:0000256" key="10">
    <source>
        <dbReference type="PROSITE-ProRule" id="PRU00175"/>
    </source>
</evidence>